<evidence type="ECO:0000313" key="4">
    <source>
        <dbReference type="EMBL" id="SEL20101.1"/>
    </source>
</evidence>
<dbReference type="InterPro" id="IPR018188">
    <property type="entry name" value="RNase_T2_His_AS_1"/>
</dbReference>
<dbReference type="RefSeq" id="WP_074867939.1">
    <property type="nucleotide sequence ID" value="NZ_FOAS01000009.1"/>
</dbReference>
<dbReference type="GO" id="GO:0006401">
    <property type="term" value="P:RNA catabolic process"/>
    <property type="evidence" value="ECO:0007669"/>
    <property type="project" value="UniProtKB-ARBA"/>
</dbReference>
<dbReference type="InterPro" id="IPR036430">
    <property type="entry name" value="RNase_T2-like_sf"/>
</dbReference>
<accession>A0A1H7N9W9</accession>
<dbReference type="PROSITE" id="PS00531">
    <property type="entry name" value="RNASE_T2_2"/>
    <property type="match status" value="1"/>
</dbReference>
<comment type="similarity">
    <text evidence="1 2">Belongs to the RNase T2 family.</text>
</comment>
<sequence length="219" mass="24392">MKICWAVPLLFLLLGCDSREQAAGPGSSAADFDYYLLALSWSPDYCAANAQRDAQQCGRPYGFVLHGLWPQHERGWPSNCKGDWMDKALMRQYAGLYPNDRLFVHEWRKHGTCSGLSPEGYLSLSQQLKQRVQIPSAFQQPQQAQRLTAAELTAAFTQGNPDMPSEAVASFCSGGGRFLKELRVCFDRSANDYRACSAEVQRAARKSCGQGSFVLRPVR</sequence>
<dbReference type="PANTHER" id="PTHR11240:SF22">
    <property type="entry name" value="RIBONUCLEASE T2"/>
    <property type="match status" value="1"/>
</dbReference>
<evidence type="ECO:0000313" key="5">
    <source>
        <dbReference type="Proteomes" id="UP000185766"/>
    </source>
</evidence>
<keyword evidence="5" id="KW-1185">Reference proteome</keyword>
<dbReference type="Gene3D" id="3.90.730.10">
    <property type="entry name" value="Ribonuclease T2-like"/>
    <property type="match status" value="1"/>
</dbReference>
<dbReference type="AlphaFoldDB" id="A0A1H7N9W9"/>
<organism evidence="4 5">
    <name type="scientific">Atopomonas hussainii</name>
    <dbReference type="NCBI Taxonomy" id="1429083"/>
    <lineage>
        <taxon>Bacteria</taxon>
        <taxon>Pseudomonadati</taxon>
        <taxon>Pseudomonadota</taxon>
        <taxon>Gammaproteobacteria</taxon>
        <taxon>Pseudomonadales</taxon>
        <taxon>Pseudomonadaceae</taxon>
        <taxon>Atopomonas</taxon>
    </lineage>
</organism>
<protein>
    <submittedName>
        <fullName evidence="4">Ribonuclease T2</fullName>
    </submittedName>
</protein>
<feature type="chain" id="PRO_5010292941" evidence="3">
    <location>
        <begin position="23"/>
        <end position="219"/>
    </location>
</feature>
<dbReference type="GO" id="GO:0003723">
    <property type="term" value="F:RNA binding"/>
    <property type="evidence" value="ECO:0007669"/>
    <property type="project" value="InterPro"/>
</dbReference>
<dbReference type="PROSITE" id="PS00530">
    <property type="entry name" value="RNASE_T2_1"/>
    <property type="match status" value="1"/>
</dbReference>
<evidence type="ECO:0000256" key="2">
    <source>
        <dbReference type="RuleBase" id="RU004328"/>
    </source>
</evidence>
<dbReference type="PANTHER" id="PTHR11240">
    <property type="entry name" value="RIBONUCLEASE T2"/>
    <property type="match status" value="1"/>
</dbReference>
<reference evidence="4 5" key="1">
    <citation type="submission" date="2016-10" db="EMBL/GenBank/DDBJ databases">
        <authorList>
            <person name="de Groot N.N."/>
        </authorList>
    </citation>
    <scope>NUCLEOTIDE SEQUENCE [LARGE SCALE GENOMIC DNA]</scope>
    <source>
        <strain evidence="4 5">JCM 19513</strain>
    </source>
</reference>
<name>A0A1H7N9W9_9GAMM</name>
<proteinExistence type="inferred from homology"/>
<evidence type="ECO:0000256" key="1">
    <source>
        <dbReference type="ARBA" id="ARBA00007469"/>
    </source>
</evidence>
<dbReference type="EMBL" id="FOAS01000009">
    <property type="protein sequence ID" value="SEL20101.1"/>
    <property type="molecule type" value="Genomic_DNA"/>
</dbReference>
<dbReference type="SUPFAM" id="SSF55895">
    <property type="entry name" value="Ribonuclease Rh-like"/>
    <property type="match status" value="1"/>
</dbReference>
<dbReference type="InterPro" id="IPR001568">
    <property type="entry name" value="RNase_T2-like"/>
</dbReference>
<evidence type="ECO:0000256" key="3">
    <source>
        <dbReference type="SAM" id="SignalP"/>
    </source>
</evidence>
<keyword evidence="3" id="KW-0732">Signal</keyword>
<dbReference type="STRING" id="1429083.GCA_001885685_03014"/>
<dbReference type="GO" id="GO:0033897">
    <property type="term" value="F:ribonuclease T2 activity"/>
    <property type="evidence" value="ECO:0007669"/>
    <property type="project" value="InterPro"/>
</dbReference>
<feature type="signal peptide" evidence="3">
    <location>
        <begin position="1"/>
        <end position="22"/>
    </location>
</feature>
<dbReference type="PROSITE" id="PS51257">
    <property type="entry name" value="PROKAR_LIPOPROTEIN"/>
    <property type="match status" value="1"/>
</dbReference>
<dbReference type="Proteomes" id="UP000185766">
    <property type="component" value="Unassembled WGS sequence"/>
</dbReference>
<gene>
    <name evidence="4" type="ORF">SAMN05216214_10966</name>
</gene>
<dbReference type="InterPro" id="IPR033130">
    <property type="entry name" value="RNase_T2_His_AS_2"/>
</dbReference>
<dbReference type="Pfam" id="PF00445">
    <property type="entry name" value="Ribonuclease_T2"/>
    <property type="match status" value="1"/>
</dbReference>